<sequence length="147" mass="16598">MVLITPSTTQHWQAYYALRFSVLREPWNQPHGSEVLADEASAIHVMAIDESEKVLGVARMHESAISQGQVRCVAVATGQQGKGIGKLIMRYLEKVAMEKGWEEIVLEARENAVPFYESLGYSITEKSYLLFGEIQHYRMQKALPLSE</sequence>
<dbReference type="PANTHER" id="PTHR13355">
    <property type="entry name" value="GLUCOSAMINE 6-PHOSPHATE N-ACETYLTRANSFERASE"/>
    <property type="match status" value="1"/>
</dbReference>
<proteinExistence type="predicted"/>
<dbReference type="Gene3D" id="3.40.630.30">
    <property type="match status" value="1"/>
</dbReference>
<keyword evidence="3" id="KW-1185">Reference proteome</keyword>
<name>A0ABW6DD37_9BACT</name>
<evidence type="ECO:0000313" key="3">
    <source>
        <dbReference type="Proteomes" id="UP001598138"/>
    </source>
</evidence>
<organism evidence="2 3">
    <name type="scientific">Aquirufa avitistagni</name>
    <dbReference type="NCBI Taxonomy" id="3104728"/>
    <lineage>
        <taxon>Bacteria</taxon>
        <taxon>Pseudomonadati</taxon>
        <taxon>Bacteroidota</taxon>
        <taxon>Cytophagia</taxon>
        <taxon>Cytophagales</taxon>
        <taxon>Flectobacillaceae</taxon>
        <taxon>Aquirufa</taxon>
    </lineage>
</organism>
<dbReference type="Proteomes" id="UP001598138">
    <property type="component" value="Unassembled WGS sequence"/>
</dbReference>
<protein>
    <submittedName>
        <fullName evidence="2">GNAT family N-acetyltransferase</fullName>
    </submittedName>
</protein>
<comment type="caution">
    <text evidence="2">The sequence shown here is derived from an EMBL/GenBank/DDBJ whole genome shotgun (WGS) entry which is preliminary data.</text>
</comment>
<reference evidence="2 3" key="1">
    <citation type="submission" date="2024-03" db="EMBL/GenBank/DDBJ databases">
        <title>Aquirufa genome sequencing.</title>
        <authorList>
            <person name="Pitt A."/>
            <person name="Hahn M.W."/>
        </authorList>
    </citation>
    <scope>NUCLEOTIDE SEQUENCE [LARGE SCALE GENOMIC DNA]</scope>
    <source>
        <strain evidence="2 3">OSTEICH-129V</strain>
    </source>
</reference>
<dbReference type="EMBL" id="JBBKXZ010000003">
    <property type="protein sequence ID" value="MFD3394807.1"/>
    <property type="molecule type" value="Genomic_DNA"/>
</dbReference>
<gene>
    <name evidence="2" type="ORF">U0R10_09240</name>
</gene>
<dbReference type="Pfam" id="PF13673">
    <property type="entry name" value="Acetyltransf_10"/>
    <property type="match status" value="1"/>
</dbReference>
<dbReference type="InterPro" id="IPR000182">
    <property type="entry name" value="GNAT_dom"/>
</dbReference>
<evidence type="ECO:0000259" key="1">
    <source>
        <dbReference type="PROSITE" id="PS51186"/>
    </source>
</evidence>
<dbReference type="InterPro" id="IPR039143">
    <property type="entry name" value="GNPNAT1-like"/>
</dbReference>
<dbReference type="PROSITE" id="PS51186">
    <property type="entry name" value="GNAT"/>
    <property type="match status" value="1"/>
</dbReference>
<dbReference type="RefSeq" id="WP_377983682.1">
    <property type="nucleotide sequence ID" value="NZ_JBBKXZ010000003.1"/>
</dbReference>
<feature type="domain" description="N-acetyltransferase" evidence="1">
    <location>
        <begin position="2"/>
        <end position="144"/>
    </location>
</feature>
<dbReference type="SUPFAM" id="SSF55729">
    <property type="entry name" value="Acyl-CoA N-acyltransferases (Nat)"/>
    <property type="match status" value="1"/>
</dbReference>
<dbReference type="CDD" id="cd04301">
    <property type="entry name" value="NAT_SF"/>
    <property type="match status" value="1"/>
</dbReference>
<accession>A0ABW6DD37</accession>
<evidence type="ECO:0000313" key="2">
    <source>
        <dbReference type="EMBL" id="MFD3394807.1"/>
    </source>
</evidence>
<dbReference type="InterPro" id="IPR016181">
    <property type="entry name" value="Acyl_CoA_acyltransferase"/>
</dbReference>